<accession>A0ABV7J122</accession>
<dbReference type="NCBIfam" id="TIGR01512">
    <property type="entry name" value="ATPase-IB2_Cd"/>
    <property type="match status" value="1"/>
</dbReference>
<dbReference type="EC" id="7.2.2.12" evidence="12"/>
<dbReference type="InterPro" id="IPR023214">
    <property type="entry name" value="HAD_sf"/>
</dbReference>
<dbReference type="PROSITE" id="PS01229">
    <property type="entry name" value="COF_2"/>
    <property type="match status" value="1"/>
</dbReference>
<dbReference type="InterPro" id="IPR059000">
    <property type="entry name" value="ATPase_P-type_domA"/>
</dbReference>
<feature type="transmembrane region" description="Helical" evidence="14">
    <location>
        <begin position="336"/>
        <end position="355"/>
    </location>
</feature>
<dbReference type="PANTHER" id="PTHR48085:SF5">
    <property type="entry name" value="CADMIUM_ZINC-TRANSPORTING ATPASE HMA4-RELATED"/>
    <property type="match status" value="1"/>
</dbReference>
<dbReference type="PANTHER" id="PTHR48085">
    <property type="entry name" value="CADMIUM/ZINC-TRANSPORTING ATPASE HMA2-RELATED"/>
    <property type="match status" value="1"/>
</dbReference>
<evidence type="ECO:0000313" key="17">
    <source>
        <dbReference type="Proteomes" id="UP001595547"/>
    </source>
</evidence>
<dbReference type="InterPro" id="IPR017969">
    <property type="entry name" value="Heavy-metal-associated_CS"/>
</dbReference>
<comment type="similarity">
    <text evidence="2 14">Belongs to the cation transport ATPase (P-type) (TC 3.A.3) family. Type IB subfamily.</text>
</comment>
<dbReference type="Pfam" id="PF00702">
    <property type="entry name" value="Hydrolase"/>
    <property type="match status" value="1"/>
</dbReference>
<evidence type="ECO:0000256" key="12">
    <source>
        <dbReference type="ARBA" id="ARBA00039097"/>
    </source>
</evidence>
<keyword evidence="11 14" id="KW-0472">Membrane</keyword>
<evidence type="ECO:0000256" key="6">
    <source>
        <dbReference type="ARBA" id="ARBA00022723"/>
    </source>
</evidence>
<evidence type="ECO:0000256" key="8">
    <source>
        <dbReference type="ARBA" id="ARBA00022840"/>
    </source>
</evidence>
<dbReference type="InterPro" id="IPR023298">
    <property type="entry name" value="ATPase_P-typ_TM_dom_sf"/>
</dbReference>
<proteinExistence type="inferred from homology"/>
<dbReference type="InterPro" id="IPR036163">
    <property type="entry name" value="HMA_dom_sf"/>
</dbReference>
<dbReference type="PRINTS" id="PR00119">
    <property type="entry name" value="CATATPASE"/>
</dbReference>
<keyword evidence="8 14" id="KW-0067">ATP-binding</keyword>
<protein>
    <recommendedName>
        <fullName evidence="12">P-type Zn(2+) transporter</fullName>
        <ecNumber evidence="12">7.2.2.12</ecNumber>
    </recommendedName>
</protein>
<dbReference type="RefSeq" id="WP_380073927.1">
    <property type="nucleotide sequence ID" value="NZ_JBHRTO010000001.1"/>
</dbReference>
<dbReference type="SFLD" id="SFLDF00027">
    <property type="entry name" value="p-type_atpase"/>
    <property type="match status" value="1"/>
</dbReference>
<feature type="transmembrane region" description="Helical" evidence="14">
    <location>
        <begin position="112"/>
        <end position="129"/>
    </location>
</feature>
<dbReference type="SUPFAM" id="SSF81665">
    <property type="entry name" value="Calcium ATPase, transmembrane domain M"/>
    <property type="match status" value="1"/>
</dbReference>
<evidence type="ECO:0000313" key="16">
    <source>
        <dbReference type="EMBL" id="MFC3182350.1"/>
    </source>
</evidence>
<dbReference type="InterPro" id="IPR051014">
    <property type="entry name" value="Cation_Transport_ATPase_IB"/>
</dbReference>
<evidence type="ECO:0000256" key="13">
    <source>
        <dbReference type="ARBA" id="ARBA00047308"/>
    </source>
</evidence>
<dbReference type="InterPro" id="IPR036412">
    <property type="entry name" value="HAD-like_sf"/>
</dbReference>
<comment type="catalytic activity">
    <reaction evidence="13">
        <text>Zn(2+)(in) + ATP + H2O = Zn(2+)(out) + ADP + phosphate + H(+)</text>
        <dbReference type="Rhea" id="RHEA:20621"/>
        <dbReference type="ChEBI" id="CHEBI:15377"/>
        <dbReference type="ChEBI" id="CHEBI:15378"/>
        <dbReference type="ChEBI" id="CHEBI:29105"/>
        <dbReference type="ChEBI" id="CHEBI:30616"/>
        <dbReference type="ChEBI" id="CHEBI:43474"/>
        <dbReference type="ChEBI" id="CHEBI:456216"/>
        <dbReference type="EC" id="7.2.2.12"/>
    </reaction>
</comment>
<feature type="transmembrane region" description="Helical" evidence="14">
    <location>
        <begin position="164"/>
        <end position="182"/>
    </location>
</feature>
<keyword evidence="17" id="KW-1185">Reference proteome</keyword>
<dbReference type="InterPro" id="IPR008250">
    <property type="entry name" value="ATPase_P-typ_transduc_dom_A_sf"/>
</dbReference>
<dbReference type="PROSITE" id="PS00154">
    <property type="entry name" value="ATPASE_E1_E2"/>
    <property type="match status" value="1"/>
</dbReference>
<evidence type="ECO:0000256" key="1">
    <source>
        <dbReference type="ARBA" id="ARBA00004651"/>
    </source>
</evidence>
<evidence type="ECO:0000256" key="5">
    <source>
        <dbReference type="ARBA" id="ARBA00022692"/>
    </source>
</evidence>
<dbReference type="SUPFAM" id="SSF56784">
    <property type="entry name" value="HAD-like"/>
    <property type="match status" value="1"/>
</dbReference>
<name>A0ABV7J122_9RHOB</name>
<dbReference type="InterPro" id="IPR001757">
    <property type="entry name" value="P_typ_ATPase"/>
</dbReference>
<organism evidence="16 17">
    <name type="scientific">Cypionkella sinensis</name>
    <dbReference type="NCBI Taxonomy" id="1756043"/>
    <lineage>
        <taxon>Bacteria</taxon>
        <taxon>Pseudomonadati</taxon>
        <taxon>Pseudomonadota</taxon>
        <taxon>Alphaproteobacteria</taxon>
        <taxon>Rhodobacterales</taxon>
        <taxon>Paracoccaceae</taxon>
        <taxon>Cypionkella</taxon>
    </lineage>
</organism>
<comment type="subcellular location">
    <subcellularLocation>
        <location evidence="1">Cell membrane</location>
        <topology evidence="1">Multi-pass membrane protein</topology>
    </subcellularLocation>
</comment>
<keyword evidence="6 14" id="KW-0479">Metal-binding</keyword>
<evidence type="ECO:0000256" key="4">
    <source>
        <dbReference type="ARBA" id="ARBA00022553"/>
    </source>
</evidence>
<dbReference type="SUPFAM" id="SSF81653">
    <property type="entry name" value="Calcium ATPase, transduction domain A"/>
    <property type="match status" value="1"/>
</dbReference>
<dbReference type="Gene3D" id="3.40.50.1000">
    <property type="entry name" value="HAD superfamily/HAD-like"/>
    <property type="match status" value="1"/>
</dbReference>
<dbReference type="NCBIfam" id="TIGR01525">
    <property type="entry name" value="ATPase-IB_hvy"/>
    <property type="match status" value="1"/>
</dbReference>
<dbReference type="Pfam" id="PF00403">
    <property type="entry name" value="HMA"/>
    <property type="match status" value="1"/>
</dbReference>
<feature type="transmembrane region" description="Helical" evidence="14">
    <location>
        <begin position="660"/>
        <end position="680"/>
    </location>
</feature>
<dbReference type="Proteomes" id="UP001595547">
    <property type="component" value="Unassembled WGS sequence"/>
</dbReference>
<dbReference type="NCBIfam" id="TIGR01494">
    <property type="entry name" value="ATPase_P-type"/>
    <property type="match status" value="1"/>
</dbReference>
<evidence type="ECO:0000256" key="7">
    <source>
        <dbReference type="ARBA" id="ARBA00022741"/>
    </source>
</evidence>
<dbReference type="SFLD" id="SFLDS00003">
    <property type="entry name" value="Haloacid_Dehalogenase"/>
    <property type="match status" value="1"/>
</dbReference>
<feature type="transmembrane region" description="Helical" evidence="14">
    <location>
        <begin position="188"/>
        <end position="207"/>
    </location>
</feature>
<feature type="domain" description="HMA" evidence="15">
    <location>
        <begin position="8"/>
        <end position="74"/>
    </location>
</feature>
<dbReference type="PROSITE" id="PS01047">
    <property type="entry name" value="HMA_1"/>
    <property type="match status" value="1"/>
</dbReference>
<dbReference type="SFLD" id="SFLDG00002">
    <property type="entry name" value="C1.7:_P-type_atpase_like"/>
    <property type="match status" value="1"/>
</dbReference>
<evidence type="ECO:0000256" key="3">
    <source>
        <dbReference type="ARBA" id="ARBA00022475"/>
    </source>
</evidence>
<dbReference type="Gene3D" id="3.30.70.100">
    <property type="match status" value="1"/>
</dbReference>
<reference evidence="17" key="1">
    <citation type="journal article" date="2019" name="Int. J. Syst. Evol. Microbiol.">
        <title>The Global Catalogue of Microorganisms (GCM) 10K type strain sequencing project: providing services to taxonomists for standard genome sequencing and annotation.</title>
        <authorList>
            <consortium name="The Broad Institute Genomics Platform"/>
            <consortium name="The Broad Institute Genome Sequencing Center for Infectious Disease"/>
            <person name="Wu L."/>
            <person name="Ma J."/>
        </authorList>
    </citation>
    <scope>NUCLEOTIDE SEQUENCE [LARGE SCALE GENOMIC DNA]</scope>
    <source>
        <strain evidence="17">KCTC 52039</strain>
    </source>
</reference>
<feature type="transmembrane region" description="Helical" evidence="14">
    <location>
        <begin position="367"/>
        <end position="391"/>
    </location>
</feature>
<dbReference type="InterPro" id="IPR023299">
    <property type="entry name" value="ATPase_P-typ_cyto_dom_N"/>
</dbReference>
<evidence type="ECO:0000256" key="11">
    <source>
        <dbReference type="ARBA" id="ARBA00023136"/>
    </source>
</evidence>
<dbReference type="PROSITE" id="PS50846">
    <property type="entry name" value="HMA_2"/>
    <property type="match status" value="1"/>
</dbReference>
<keyword evidence="7 14" id="KW-0547">Nucleotide-binding</keyword>
<dbReference type="InterPro" id="IPR006121">
    <property type="entry name" value="HMA_dom"/>
</dbReference>
<dbReference type="CDD" id="cd00371">
    <property type="entry name" value="HMA"/>
    <property type="match status" value="1"/>
</dbReference>
<dbReference type="PRINTS" id="PR00941">
    <property type="entry name" value="CDATPASE"/>
</dbReference>
<evidence type="ECO:0000256" key="9">
    <source>
        <dbReference type="ARBA" id="ARBA00022967"/>
    </source>
</evidence>
<dbReference type="Gene3D" id="3.40.1110.10">
    <property type="entry name" value="Calcium-transporting ATPase, cytoplasmic domain N"/>
    <property type="match status" value="1"/>
</dbReference>
<keyword evidence="4" id="KW-0597">Phosphoprotein</keyword>
<dbReference type="InterPro" id="IPR018303">
    <property type="entry name" value="ATPase_P-typ_P_site"/>
</dbReference>
<keyword evidence="9" id="KW-1278">Translocase</keyword>
<gene>
    <name evidence="16" type="ORF">ACFOGH_15215</name>
</gene>
<keyword evidence="3 14" id="KW-1003">Cell membrane</keyword>
<dbReference type="NCBIfam" id="TIGR01511">
    <property type="entry name" value="ATPase-IB1_Cu"/>
    <property type="match status" value="1"/>
</dbReference>
<keyword evidence="10 14" id="KW-1133">Transmembrane helix</keyword>
<comment type="caution">
    <text evidence="16">The sequence shown here is derived from an EMBL/GenBank/DDBJ whole genome shotgun (WGS) entry which is preliminary data.</text>
</comment>
<dbReference type="SUPFAM" id="SSF55008">
    <property type="entry name" value="HMA, heavy metal-associated domain"/>
    <property type="match status" value="1"/>
</dbReference>
<keyword evidence="5 14" id="KW-0812">Transmembrane</keyword>
<feature type="transmembrane region" description="Helical" evidence="14">
    <location>
        <begin position="135"/>
        <end position="152"/>
    </location>
</feature>
<dbReference type="InterPro" id="IPR044492">
    <property type="entry name" value="P_typ_ATPase_HD_dom"/>
</dbReference>
<dbReference type="InterPro" id="IPR027256">
    <property type="entry name" value="P-typ_ATPase_IB"/>
</dbReference>
<evidence type="ECO:0000256" key="2">
    <source>
        <dbReference type="ARBA" id="ARBA00006024"/>
    </source>
</evidence>
<dbReference type="Pfam" id="PF00122">
    <property type="entry name" value="E1-E2_ATPase"/>
    <property type="match status" value="1"/>
</dbReference>
<evidence type="ECO:0000256" key="14">
    <source>
        <dbReference type="RuleBase" id="RU362081"/>
    </source>
</evidence>
<dbReference type="EMBL" id="JBHRTO010000001">
    <property type="protein sequence ID" value="MFC3182350.1"/>
    <property type="molecule type" value="Genomic_DNA"/>
</dbReference>
<evidence type="ECO:0000259" key="15">
    <source>
        <dbReference type="PROSITE" id="PS50846"/>
    </source>
</evidence>
<evidence type="ECO:0000256" key="10">
    <source>
        <dbReference type="ARBA" id="ARBA00022989"/>
    </source>
</evidence>
<dbReference type="Gene3D" id="2.70.150.10">
    <property type="entry name" value="Calcium-transporting ATPase, cytoplasmic transduction domain A"/>
    <property type="match status" value="1"/>
</dbReference>
<sequence>MTELSGKDSHEWQITGMDCAACARKIQTAVERLPGVSGVDITLLSEHLRLDLAPQTTAPAQIERAVQSLGYQISATTTAKTDDYDSHGDHEPHSHADLPTDVRWYHTAKARLVLFSGVLLAAAQIAKWTVLADHAAWGFILACLIGLLPVARKALAALRAGMPFTIEMLMTIAATGALVIGAAEEAALVVFLFAVGELLEGVATNMARDGIRALAKLVPATALLEHDGHSHEVAAETLRPGQIIQVRPGDRLAVDGEIISGSSGIDESAVTGESIPVTKGPGAAVLAGTINTEAVLRVRVAKASADSTLARIAQMVAEAEAARAPTERFIDRFSRWYMPAIVAVALLVALLPPLAMGADWGTWTYRALALLLIGCPCALVISVPAAIAAALSTGARHGLLIKGGAVIEAMSSLHTVALDKTGTLTEGRPVVTDTLPAAGIAAQDLLQFAASVEAGSTHPLAMAIVAQAKADAVPLLPSTEARAFPGKGVEAMIAGARLHVGVADAALPAVAQLQAEGKTVVQITRDGAALGLIALRDEPRAEAAEALQQLQSLGLQAVMLTGDNPGAAKAVATRLGITAEAGLLPEGKIAAIQKLAAAGGVMMVGDGINDAPALRQANVGVAMGAGTDVALETADAAILRNKLTDLPAMIRLSRAAMTNVRQNVVIALGLKAVFLVTTVLGLTGLWIAVLADTGATVLVTLNAMRLLARDPRKQA</sequence>